<proteinExistence type="predicted"/>
<sequence length="86" mass="9707">FIFAVRQLRASWVVYGVLPSFARCRPWLVVDRDAAHYMLGLPTGIEVGARRETGLVIGLDADWARTEVLAQMVLKAERFIGDGFER</sequence>
<feature type="non-terminal residue" evidence="1">
    <location>
        <position position="1"/>
    </location>
</feature>
<gene>
    <name evidence="1" type="ORF">LITE_LOCUS20285</name>
</gene>
<dbReference type="AlphaFoldDB" id="A0AAV0KS43"/>
<accession>A0AAV0KS43</accession>
<reference evidence="1" key="1">
    <citation type="submission" date="2022-08" db="EMBL/GenBank/DDBJ databases">
        <authorList>
            <person name="Gutierrez-Valencia J."/>
        </authorList>
    </citation>
    <scope>NUCLEOTIDE SEQUENCE</scope>
</reference>
<organism evidence="1 2">
    <name type="scientific">Linum tenue</name>
    <dbReference type="NCBI Taxonomy" id="586396"/>
    <lineage>
        <taxon>Eukaryota</taxon>
        <taxon>Viridiplantae</taxon>
        <taxon>Streptophyta</taxon>
        <taxon>Embryophyta</taxon>
        <taxon>Tracheophyta</taxon>
        <taxon>Spermatophyta</taxon>
        <taxon>Magnoliopsida</taxon>
        <taxon>eudicotyledons</taxon>
        <taxon>Gunneridae</taxon>
        <taxon>Pentapetalae</taxon>
        <taxon>rosids</taxon>
        <taxon>fabids</taxon>
        <taxon>Malpighiales</taxon>
        <taxon>Linaceae</taxon>
        <taxon>Linum</taxon>
    </lineage>
</organism>
<dbReference type="EMBL" id="CAMGYJ010000005">
    <property type="protein sequence ID" value="CAI0425214.1"/>
    <property type="molecule type" value="Genomic_DNA"/>
</dbReference>
<comment type="caution">
    <text evidence="1">The sequence shown here is derived from an EMBL/GenBank/DDBJ whole genome shotgun (WGS) entry which is preliminary data.</text>
</comment>
<protein>
    <submittedName>
        <fullName evidence="1">Uncharacterized protein</fullName>
    </submittedName>
</protein>
<dbReference type="Proteomes" id="UP001154282">
    <property type="component" value="Unassembled WGS sequence"/>
</dbReference>
<name>A0AAV0KS43_9ROSI</name>
<evidence type="ECO:0000313" key="1">
    <source>
        <dbReference type="EMBL" id="CAI0425214.1"/>
    </source>
</evidence>
<keyword evidence="2" id="KW-1185">Reference proteome</keyword>
<evidence type="ECO:0000313" key="2">
    <source>
        <dbReference type="Proteomes" id="UP001154282"/>
    </source>
</evidence>